<gene>
    <name evidence="1" type="ORF">L6452_38456</name>
</gene>
<protein>
    <submittedName>
        <fullName evidence="1">Uncharacterized protein</fullName>
    </submittedName>
</protein>
<comment type="caution">
    <text evidence="1">The sequence shown here is derived from an EMBL/GenBank/DDBJ whole genome shotgun (WGS) entry which is preliminary data.</text>
</comment>
<reference evidence="1 2" key="2">
    <citation type="journal article" date="2022" name="Mol. Ecol. Resour.">
        <title>The genomes of chicory, endive, great burdock and yacon provide insights into Asteraceae paleo-polyploidization history and plant inulin production.</title>
        <authorList>
            <person name="Fan W."/>
            <person name="Wang S."/>
            <person name="Wang H."/>
            <person name="Wang A."/>
            <person name="Jiang F."/>
            <person name="Liu H."/>
            <person name="Zhao H."/>
            <person name="Xu D."/>
            <person name="Zhang Y."/>
        </authorList>
    </citation>
    <scope>NUCLEOTIDE SEQUENCE [LARGE SCALE GENOMIC DNA]</scope>
    <source>
        <strain evidence="2">cv. Niubang</strain>
    </source>
</reference>
<organism evidence="1 2">
    <name type="scientific">Arctium lappa</name>
    <name type="common">Greater burdock</name>
    <name type="synonym">Lappa major</name>
    <dbReference type="NCBI Taxonomy" id="4217"/>
    <lineage>
        <taxon>Eukaryota</taxon>
        <taxon>Viridiplantae</taxon>
        <taxon>Streptophyta</taxon>
        <taxon>Embryophyta</taxon>
        <taxon>Tracheophyta</taxon>
        <taxon>Spermatophyta</taxon>
        <taxon>Magnoliopsida</taxon>
        <taxon>eudicotyledons</taxon>
        <taxon>Gunneridae</taxon>
        <taxon>Pentapetalae</taxon>
        <taxon>asterids</taxon>
        <taxon>campanulids</taxon>
        <taxon>Asterales</taxon>
        <taxon>Asteraceae</taxon>
        <taxon>Carduoideae</taxon>
        <taxon>Cardueae</taxon>
        <taxon>Arctiinae</taxon>
        <taxon>Arctium</taxon>
    </lineage>
</organism>
<dbReference type="EMBL" id="CM042061">
    <property type="protein sequence ID" value="KAI3672370.1"/>
    <property type="molecule type" value="Genomic_DNA"/>
</dbReference>
<reference evidence="2" key="1">
    <citation type="journal article" date="2022" name="Mol. Ecol. Resour.">
        <title>The genomes of chicory, endive, great burdock and yacon provide insights into Asteraceae palaeo-polyploidization history and plant inulin production.</title>
        <authorList>
            <person name="Fan W."/>
            <person name="Wang S."/>
            <person name="Wang H."/>
            <person name="Wang A."/>
            <person name="Jiang F."/>
            <person name="Liu H."/>
            <person name="Zhao H."/>
            <person name="Xu D."/>
            <person name="Zhang Y."/>
        </authorList>
    </citation>
    <scope>NUCLEOTIDE SEQUENCE [LARGE SCALE GENOMIC DNA]</scope>
    <source>
        <strain evidence="2">cv. Niubang</strain>
    </source>
</reference>
<evidence type="ECO:0000313" key="1">
    <source>
        <dbReference type="EMBL" id="KAI3672370.1"/>
    </source>
</evidence>
<accession>A0ACB8XPI8</accession>
<evidence type="ECO:0000313" key="2">
    <source>
        <dbReference type="Proteomes" id="UP001055879"/>
    </source>
</evidence>
<keyword evidence="2" id="KW-1185">Reference proteome</keyword>
<name>A0ACB8XPI8_ARCLA</name>
<dbReference type="Proteomes" id="UP001055879">
    <property type="component" value="Linkage Group LG15"/>
</dbReference>
<proteinExistence type="predicted"/>
<sequence>MGEGYQYHNNSTSINMIYDFRGVKSSSVSASVSSGRKVNRRWMLVLTFKDSGGVDSRGWWSMSRPSCKSVVDLETPHIKAKDLSLSLFTQIKSIISSSSSFFLSPSNHLNNLSFIHLSS</sequence>